<reference evidence="2 3" key="1">
    <citation type="journal article" date="2017" name="Int. J. Parasitol.">
        <title>The genome of the protozoan parasite Cystoisospora suis and a reverse vaccinology approach to identify vaccine candidates.</title>
        <authorList>
            <person name="Palmieri N."/>
            <person name="Shrestha A."/>
            <person name="Ruttkowski B."/>
            <person name="Beck T."/>
            <person name="Vogl C."/>
            <person name="Tomley F."/>
            <person name="Blake D.P."/>
            <person name="Joachim A."/>
        </authorList>
    </citation>
    <scope>NUCLEOTIDE SEQUENCE [LARGE SCALE GENOMIC DNA]</scope>
    <source>
        <strain evidence="2 3">Wien I</strain>
    </source>
</reference>
<protein>
    <submittedName>
        <fullName evidence="2">Uncharacterized protein</fullName>
    </submittedName>
</protein>
<feature type="region of interest" description="Disordered" evidence="1">
    <location>
        <begin position="302"/>
        <end position="321"/>
    </location>
</feature>
<gene>
    <name evidence="2" type="ORF">CSUI_007829</name>
</gene>
<dbReference type="OrthoDB" id="332663at2759"/>
<dbReference type="RefSeq" id="XP_067920048.1">
    <property type="nucleotide sequence ID" value="XM_068067972.1"/>
</dbReference>
<feature type="compositionally biased region" description="Gly residues" evidence="1">
    <location>
        <begin position="771"/>
        <end position="780"/>
    </location>
</feature>
<dbReference type="GeneID" id="94431183"/>
<evidence type="ECO:0000256" key="1">
    <source>
        <dbReference type="SAM" id="MobiDB-lite"/>
    </source>
</evidence>
<comment type="caution">
    <text evidence="2">The sequence shown here is derived from an EMBL/GenBank/DDBJ whole genome shotgun (WGS) entry which is preliminary data.</text>
</comment>
<feature type="compositionally biased region" description="Low complexity" evidence="1">
    <location>
        <begin position="1040"/>
        <end position="1064"/>
    </location>
</feature>
<accession>A0A2C6KC58</accession>
<dbReference type="EMBL" id="MIGC01004209">
    <property type="protein sequence ID" value="PHJ18340.1"/>
    <property type="molecule type" value="Genomic_DNA"/>
</dbReference>
<feature type="region of interest" description="Disordered" evidence="1">
    <location>
        <begin position="216"/>
        <end position="264"/>
    </location>
</feature>
<feature type="region of interest" description="Disordered" evidence="1">
    <location>
        <begin position="563"/>
        <end position="619"/>
    </location>
</feature>
<feature type="compositionally biased region" description="Low complexity" evidence="1">
    <location>
        <begin position="1134"/>
        <end position="1143"/>
    </location>
</feature>
<feature type="compositionally biased region" description="Basic and acidic residues" evidence="1">
    <location>
        <begin position="1065"/>
        <end position="1074"/>
    </location>
</feature>
<feature type="compositionally biased region" description="Polar residues" evidence="1">
    <location>
        <begin position="35"/>
        <end position="44"/>
    </location>
</feature>
<feature type="compositionally biased region" description="Polar residues" evidence="1">
    <location>
        <begin position="227"/>
        <end position="237"/>
    </location>
</feature>
<sequence>MTASNKDGHGPSGSEQLPGGESSSSASRGDRDSAQLSDGSSPSSFKKRRLSGEGRVKTQSDSVSFPTLGQRHPSDEEGLPINPSAKACAINKGRVSKEGEPYPDVQEGHGDNGGDQSDDGRLLKGVAQVEQQKLYQYFLPDGLLDDFVCAALSLDEKENSRDSSRPLVTDAVDRASLRAFASVFYLLVEGRGISAEDLQRASAADKQAATRQLHIYDRDEREEEENQLNTFSRSSTHPPGERGVPGMSRTKSTDGPDRGEKKKIERTKKVLAVELASSPVVFLRGKHSREVLVQQLLRRLRGSGQPRGTDEKNCERQTGSQTASAAAARAASLFEAWMKALKIFLSFLTGSSMIGRHAKSAALVAVFDLLLILLSPDEHGVKPNKAQDNPGDADGKLTVANDSSPKGGSRTLVDLSRPVLDFNNFVDLLVEFVRVLPLSEVGAVIQFLEENKSNIISAFHRKGREYLSSPTSSAKQADAAQAKRVLQAAGAKVIGMVKSIEEPLVHANEKQHVFALRRLLMDTLSLTHAGLSNRTMQKAETSTVVLDSLETWKSLNQLETADAADPGVSATPGSNLSPNKVSATSHSTSSGSTPKVDKTATGAAPDSGYDETKGDAASASTAPCSYSIYAAYGKALPFLQSPDLVLEQKSEVLAGTLQALETLLAYFEEHPTTGSCDITRLATGDDSTLTETSFASLGDKAAENLLLLSCCGGIPDYLSAGAFRERVDTTFFRREIVTRAAVAFQFLGRAVAAGCADKKDQAGDTSSTGGSTSGGVGSAGQGSAPASTKKDGQAGVRGETGLAAQRLYSRIRDNFKALDEKEKNSLTALEARVWSLAGKVFAPATFPPLSSTSPTDGVRQNTSPVAIPSMAVAASENNARRWGAGFTSVNDDDVLFSSSRRSRYETVKEPNSLEKLLQTEHLWVYWKERNCFDSVLKPLGNDQLTYSERDVCDEDLLPFVVQCAVSTAQRGFTGRDTERSDPPLAASGSLGSSSASPGIGTGASGESAQKGGQAGRQKAQGPGDEKKSEHVAGTKDSEKSAAASTSSSLSAGQSSSSTSNLGSETGEKTRDAKEKVLEEARRLAQQADAPGGSCCFEDSPGTKMTRETAAMRRFIRWLRVWEKKAEAEQDDSLLRSASGLSSPPGSPRTPKLAADETQTGEVSRKPLAFPDPVTLLRQADEWFCSTEKQNLDNYRNVRFGSSVRSIVSVLTSLHAPWFTQGRSAARDHAWRERSCLLFIEKLRQKLRDYVQKLDDDDNPDNGVEEDEKSKNNPLFCFRLQRLFGIFYGDAYCAMAYKDTRCEDLRQAISDYDKGVLKPGMTQVAAKASNSTPRSTQSGSNS</sequence>
<feature type="compositionally biased region" description="Basic and acidic residues" evidence="1">
    <location>
        <begin position="251"/>
        <end position="263"/>
    </location>
</feature>
<feature type="region of interest" description="Disordered" evidence="1">
    <location>
        <begin position="1322"/>
        <end position="1341"/>
    </location>
</feature>
<feature type="compositionally biased region" description="Polar residues" evidence="1">
    <location>
        <begin position="1327"/>
        <end position="1341"/>
    </location>
</feature>
<evidence type="ECO:0000313" key="3">
    <source>
        <dbReference type="Proteomes" id="UP000221165"/>
    </source>
</evidence>
<keyword evidence="3" id="KW-1185">Reference proteome</keyword>
<feature type="compositionally biased region" description="Low complexity" evidence="1">
    <location>
        <begin position="982"/>
        <end position="998"/>
    </location>
</feature>
<feature type="compositionally biased region" description="Low complexity" evidence="1">
    <location>
        <begin position="1008"/>
        <end position="1021"/>
    </location>
</feature>
<feature type="compositionally biased region" description="Low complexity" evidence="1">
    <location>
        <begin position="582"/>
        <end position="593"/>
    </location>
</feature>
<organism evidence="2 3">
    <name type="scientific">Cystoisospora suis</name>
    <dbReference type="NCBI Taxonomy" id="483139"/>
    <lineage>
        <taxon>Eukaryota</taxon>
        <taxon>Sar</taxon>
        <taxon>Alveolata</taxon>
        <taxon>Apicomplexa</taxon>
        <taxon>Conoidasida</taxon>
        <taxon>Coccidia</taxon>
        <taxon>Eucoccidiorida</taxon>
        <taxon>Eimeriorina</taxon>
        <taxon>Sarcocystidae</taxon>
        <taxon>Cystoisospora</taxon>
    </lineage>
</organism>
<feature type="compositionally biased region" description="Basic and acidic residues" evidence="1">
    <location>
        <begin position="95"/>
        <end position="120"/>
    </location>
</feature>
<proteinExistence type="predicted"/>
<feature type="region of interest" description="Disordered" evidence="1">
    <location>
        <begin position="758"/>
        <end position="796"/>
    </location>
</feature>
<name>A0A2C6KC58_9APIC</name>
<feature type="region of interest" description="Disordered" evidence="1">
    <location>
        <begin position="381"/>
        <end position="409"/>
    </location>
</feature>
<feature type="region of interest" description="Disordered" evidence="1">
    <location>
        <begin position="1"/>
        <end position="120"/>
    </location>
</feature>
<feature type="region of interest" description="Disordered" evidence="1">
    <location>
        <begin position="1131"/>
        <end position="1166"/>
    </location>
</feature>
<dbReference type="Proteomes" id="UP000221165">
    <property type="component" value="Unassembled WGS sequence"/>
</dbReference>
<feature type="compositionally biased region" description="Polar residues" evidence="1">
    <location>
        <begin position="571"/>
        <end position="581"/>
    </location>
</feature>
<evidence type="ECO:0000313" key="2">
    <source>
        <dbReference type="EMBL" id="PHJ18340.1"/>
    </source>
</evidence>
<feature type="compositionally biased region" description="Basic and acidic residues" evidence="1">
    <location>
        <begin position="1023"/>
        <end position="1039"/>
    </location>
</feature>
<feature type="region of interest" description="Disordered" evidence="1">
    <location>
        <begin position="970"/>
        <end position="1074"/>
    </location>
</feature>
<dbReference type="VEuPathDB" id="ToxoDB:CSUI_007829"/>